<dbReference type="InterPro" id="IPR050583">
    <property type="entry name" value="Mycobacterial_A85_antigen"/>
</dbReference>
<evidence type="ECO:0000313" key="1">
    <source>
        <dbReference type="EMBL" id="GAK95664.1"/>
    </source>
</evidence>
<comment type="caution">
    <text evidence="1">The sequence shown here is derived from an EMBL/GenBank/DDBJ whole genome shotgun (WGS) entry which is preliminary data.</text>
</comment>
<dbReference type="Proteomes" id="UP000029221">
    <property type="component" value="Unassembled WGS sequence"/>
</dbReference>
<dbReference type="AlphaFoldDB" id="A0A090PXT6"/>
<protein>
    <submittedName>
        <fullName evidence="1">Putative alpha-dextrin endo-1, 6-alpha-glucosidase</fullName>
    </submittedName>
</protein>
<dbReference type="RefSeq" id="WP_042276316.1">
    <property type="nucleotide sequence ID" value="NZ_BBML01000001.1"/>
</dbReference>
<dbReference type="eggNOG" id="COG2819">
    <property type="taxonomic scope" value="Bacteria"/>
</dbReference>
<dbReference type="EMBL" id="BBML01000001">
    <property type="protein sequence ID" value="GAK95664.1"/>
    <property type="molecule type" value="Genomic_DNA"/>
</dbReference>
<dbReference type="PROSITE" id="PS51257">
    <property type="entry name" value="PROKAR_LIPOPROTEIN"/>
    <property type="match status" value="1"/>
</dbReference>
<name>A0A090PXT6_9FLAO</name>
<sequence>MKTAFILIITLMSISCTHSQEDLPEVSQGSIQRIPDFKSNYVTARNIDIWLPDDYSKNKRYSVLYMHDGQMLYDAKGSWNKQSWEMDEAAHQLYKRDACSKEFIIVGIWNGGETRHSDYFPQKPFEMLTKDERNIVNEQLKQSHVPLESSFTPTSDNYLKFIVRELKPHIDEMFNTYTDKDNTFIAGSSMGGLISMYALCEYPQVFGGAACLSTHWPGTFTLENNPIPDAFKQYLKNNLPDPATHKLYFDCGDETLDALYPEIQKEVDFIIKEKGYTAKNWRTGYFPGENHSENAWRDRVIIPLEFLFQ</sequence>
<dbReference type="InterPro" id="IPR029058">
    <property type="entry name" value="AB_hydrolase_fold"/>
</dbReference>
<keyword evidence="2" id="KW-1185">Reference proteome</keyword>
<dbReference type="SUPFAM" id="SSF53474">
    <property type="entry name" value="alpha/beta-Hydrolases"/>
    <property type="match status" value="1"/>
</dbReference>
<dbReference type="PANTHER" id="PTHR48098:SF6">
    <property type="entry name" value="FERRI-BACILLIBACTIN ESTERASE BESA"/>
    <property type="match status" value="1"/>
</dbReference>
<gene>
    <name evidence="1" type="ORF">JCM19294_2446</name>
</gene>
<evidence type="ECO:0000313" key="2">
    <source>
        <dbReference type="Proteomes" id="UP000029221"/>
    </source>
</evidence>
<reference evidence="1" key="1">
    <citation type="journal article" date="2014" name="Genome Announc.">
        <title>Draft Genome Sequences of Marine Flavobacterium Nonlabens Strains NR17, NR24, NR27, NR32, NR33, and Ara13.</title>
        <authorList>
            <person name="Nakanishi M."/>
            <person name="Meirelles P."/>
            <person name="Suzuki R."/>
            <person name="Takatani N."/>
            <person name="Mino S."/>
            <person name="Suda W."/>
            <person name="Oshima K."/>
            <person name="Hattori M."/>
            <person name="Ohkuma M."/>
            <person name="Hosokawa M."/>
            <person name="Miyashita K."/>
            <person name="Thompson F.L."/>
            <person name="Niwa A."/>
            <person name="Sawabe T."/>
            <person name="Sawabe T."/>
        </authorList>
    </citation>
    <scope>NUCLEOTIDE SEQUENCE [LARGE SCALE GENOMIC DNA]</scope>
    <source>
        <strain evidence="1">JCM 19294</strain>
    </source>
</reference>
<organism evidence="1 2">
    <name type="scientific">Nonlabens tegetincola</name>
    <dbReference type="NCBI Taxonomy" id="323273"/>
    <lineage>
        <taxon>Bacteria</taxon>
        <taxon>Pseudomonadati</taxon>
        <taxon>Bacteroidota</taxon>
        <taxon>Flavobacteriia</taxon>
        <taxon>Flavobacteriales</taxon>
        <taxon>Flavobacteriaceae</taxon>
        <taxon>Nonlabens</taxon>
    </lineage>
</organism>
<accession>A0A090PXT6</accession>
<dbReference type="PANTHER" id="PTHR48098">
    <property type="entry name" value="ENTEROCHELIN ESTERASE-RELATED"/>
    <property type="match status" value="1"/>
</dbReference>
<proteinExistence type="predicted"/>
<dbReference type="Pfam" id="PF00756">
    <property type="entry name" value="Esterase"/>
    <property type="match status" value="1"/>
</dbReference>
<dbReference type="InterPro" id="IPR000801">
    <property type="entry name" value="Esterase-like"/>
</dbReference>
<dbReference type="Gene3D" id="3.40.50.1820">
    <property type="entry name" value="alpha/beta hydrolase"/>
    <property type="match status" value="1"/>
</dbReference>
<dbReference type="STRING" id="319236.BST91_12410"/>